<organism evidence="2 3">
    <name type="scientific">Candidatus Daviesbacteria bacterium RIFCSPHIGHO2_02_FULL_43_12</name>
    <dbReference type="NCBI Taxonomy" id="1797776"/>
    <lineage>
        <taxon>Bacteria</taxon>
        <taxon>Candidatus Daviesiibacteriota</taxon>
    </lineage>
</organism>
<evidence type="ECO:0008006" key="4">
    <source>
        <dbReference type="Google" id="ProtNLM"/>
    </source>
</evidence>
<protein>
    <recommendedName>
        <fullName evidence="4">DUF4188 domain-containing protein</fullName>
    </recommendedName>
</protein>
<comment type="caution">
    <text evidence="2">The sequence shown here is derived from an EMBL/GenBank/DDBJ whole genome shotgun (WGS) entry which is preliminary data.</text>
</comment>
<feature type="transmembrane region" description="Helical" evidence="1">
    <location>
        <begin position="56"/>
        <end position="74"/>
    </location>
</feature>
<proteinExistence type="predicted"/>
<feature type="transmembrane region" description="Helical" evidence="1">
    <location>
        <begin position="16"/>
        <end position="44"/>
    </location>
</feature>
<dbReference type="EMBL" id="MFDD01000014">
    <property type="protein sequence ID" value="OGE40032.1"/>
    <property type="molecule type" value="Genomic_DNA"/>
</dbReference>
<dbReference type="InterPro" id="IPR025444">
    <property type="entry name" value="Monooxy_af470"/>
</dbReference>
<keyword evidence="1" id="KW-0472">Membrane</keyword>
<keyword evidence="1" id="KW-0812">Transmembrane</keyword>
<keyword evidence="1" id="KW-1133">Transmembrane helix</keyword>
<name>A0A1F5KGH6_9BACT</name>
<gene>
    <name evidence="2" type="ORF">A3D25_04490</name>
</gene>
<evidence type="ECO:0000256" key="1">
    <source>
        <dbReference type="SAM" id="Phobius"/>
    </source>
</evidence>
<evidence type="ECO:0000313" key="2">
    <source>
        <dbReference type="EMBL" id="OGE40032.1"/>
    </source>
</evidence>
<dbReference type="Pfam" id="PF13826">
    <property type="entry name" value="Monooxy_af470-like"/>
    <property type="match status" value="1"/>
</dbReference>
<reference evidence="2 3" key="1">
    <citation type="journal article" date="2016" name="Nat. Commun.">
        <title>Thousands of microbial genomes shed light on interconnected biogeochemical processes in an aquifer system.</title>
        <authorList>
            <person name="Anantharaman K."/>
            <person name="Brown C.T."/>
            <person name="Hug L.A."/>
            <person name="Sharon I."/>
            <person name="Castelle C.J."/>
            <person name="Probst A.J."/>
            <person name="Thomas B.C."/>
            <person name="Singh A."/>
            <person name="Wilkins M.J."/>
            <person name="Karaoz U."/>
            <person name="Brodie E.L."/>
            <person name="Williams K.H."/>
            <person name="Hubbard S.S."/>
            <person name="Banfield J.F."/>
        </authorList>
    </citation>
    <scope>NUCLEOTIDE SEQUENCE [LARGE SCALE GENOMIC DNA]</scope>
</reference>
<evidence type="ECO:0000313" key="3">
    <source>
        <dbReference type="Proteomes" id="UP000177328"/>
    </source>
</evidence>
<accession>A0A1F5KGH6</accession>
<dbReference type="AlphaFoldDB" id="A0A1F5KGH6"/>
<dbReference type="Proteomes" id="UP000177328">
    <property type="component" value="Unassembled WGS sequence"/>
</dbReference>
<sequence length="164" mass="19362">MKINTGRYTSVIDKPFVLFIIGMRINAFWKIWFWPVIFLAMASMIRNLSIHREKGLLHYEVFIYLGGFGVIQYWRSFDELHKFANNPKDEHVKSRRNYYARNSQDVGIWHETYLIDPKDVESIYINTPTLGLGKAFKLTKVTGQTDTAKQRLKKRLSYLVHSKN</sequence>